<sequence length="100" mass="10850">MRSVDRAGGSTARNVLGDGRERFVVHLPVTAVDLPAALRRARVITRALGFLADVDRAETTVSEEDAQCVRHRVFCDNLLDGRRRCPRPAAHDGPCGRSGG</sequence>
<protein>
    <submittedName>
        <fullName evidence="1">Uncharacterized protein</fullName>
    </submittedName>
</protein>
<keyword evidence="2" id="KW-1185">Reference proteome</keyword>
<dbReference type="AlphaFoldDB" id="A0A1C4W665"/>
<accession>A0A1C4W665</accession>
<dbReference type="Proteomes" id="UP000198243">
    <property type="component" value="Chromosome I"/>
</dbReference>
<name>A0A1C4W665_9ACTN</name>
<gene>
    <name evidence="1" type="ORF">GA0070607_3181</name>
</gene>
<dbReference type="EMBL" id="LT607412">
    <property type="protein sequence ID" value="SCE91664.1"/>
    <property type="molecule type" value="Genomic_DNA"/>
</dbReference>
<organism evidence="1 2">
    <name type="scientific">Micromonospora coriariae</name>
    <dbReference type="NCBI Taxonomy" id="285665"/>
    <lineage>
        <taxon>Bacteria</taxon>
        <taxon>Bacillati</taxon>
        <taxon>Actinomycetota</taxon>
        <taxon>Actinomycetes</taxon>
        <taxon>Micromonosporales</taxon>
        <taxon>Micromonosporaceae</taxon>
        <taxon>Micromonospora</taxon>
    </lineage>
</organism>
<evidence type="ECO:0000313" key="1">
    <source>
        <dbReference type="EMBL" id="SCE91664.1"/>
    </source>
</evidence>
<evidence type="ECO:0000313" key="2">
    <source>
        <dbReference type="Proteomes" id="UP000198243"/>
    </source>
</evidence>
<proteinExistence type="predicted"/>
<reference evidence="2" key="1">
    <citation type="submission" date="2016-06" db="EMBL/GenBank/DDBJ databases">
        <authorList>
            <person name="Varghese N."/>
            <person name="Submissions Spin"/>
        </authorList>
    </citation>
    <scope>NUCLEOTIDE SEQUENCE [LARGE SCALE GENOMIC DNA]</scope>
    <source>
        <strain evidence="2">DSM 44875</strain>
    </source>
</reference>